<feature type="transmembrane region" description="Helical" evidence="1">
    <location>
        <begin position="88"/>
        <end position="110"/>
    </location>
</feature>
<proteinExistence type="predicted"/>
<keyword evidence="1" id="KW-0472">Membrane</keyword>
<dbReference type="VEuPathDB" id="FungiDB:BD410DRAFT_742103"/>
<feature type="domain" description="DUF7079" evidence="2">
    <location>
        <begin position="6"/>
        <end position="119"/>
    </location>
</feature>
<keyword evidence="1" id="KW-0812">Transmembrane</keyword>
<organism evidence="3 4">
    <name type="scientific">Rickenella mellea</name>
    <dbReference type="NCBI Taxonomy" id="50990"/>
    <lineage>
        <taxon>Eukaryota</taxon>
        <taxon>Fungi</taxon>
        <taxon>Dikarya</taxon>
        <taxon>Basidiomycota</taxon>
        <taxon>Agaricomycotina</taxon>
        <taxon>Agaricomycetes</taxon>
        <taxon>Hymenochaetales</taxon>
        <taxon>Rickenellaceae</taxon>
        <taxon>Rickenella</taxon>
    </lineage>
</organism>
<name>A0A4Y7QHY2_9AGAM</name>
<dbReference type="OrthoDB" id="3244284at2759"/>
<keyword evidence="4" id="KW-1185">Reference proteome</keyword>
<dbReference type="Pfam" id="PF23296">
    <property type="entry name" value="DUF7079"/>
    <property type="match status" value="1"/>
</dbReference>
<feature type="non-terminal residue" evidence="3">
    <location>
        <position position="120"/>
    </location>
</feature>
<evidence type="ECO:0000313" key="3">
    <source>
        <dbReference type="EMBL" id="TDL26712.1"/>
    </source>
</evidence>
<accession>A0A4Y7QHY2</accession>
<dbReference type="EMBL" id="ML170161">
    <property type="protein sequence ID" value="TDL26712.1"/>
    <property type="molecule type" value="Genomic_DNA"/>
</dbReference>
<sequence>MALTDQEKTAYEELSIIFLDCNMFDAEANLIAGNLSKLDFSIPELEHMLRYNLFPILYKNFICHICEWVAFEEESLFRDVEARLARPLWLSLTAWLPELLIWWALGWMVTSKWAPVRSRL</sequence>
<dbReference type="Proteomes" id="UP000294933">
    <property type="component" value="Unassembled WGS sequence"/>
</dbReference>
<protein>
    <recommendedName>
        <fullName evidence="2">DUF7079 domain-containing protein</fullName>
    </recommendedName>
</protein>
<reference evidence="3 4" key="1">
    <citation type="submission" date="2018-06" db="EMBL/GenBank/DDBJ databases">
        <title>A transcriptomic atlas of mushroom development highlights an independent origin of complex multicellularity.</title>
        <authorList>
            <consortium name="DOE Joint Genome Institute"/>
            <person name="Krizsan K."/>
            <person name="Almasi E."/>
            <person name="Merenyi Z."/>
            <person name="Sahu N."/>
            <person name="Viragh M."/>
            <person name="Koszo T."/>
            <person name="Mondo S."/>
            <person name="Kiss B."/>
            <person name="Balint B."/>
            <person name="Kues U."/>
            <person name="Barry K."/>
            <person name="Hegedus J.C."/>
            <person name="Henrissat B."/>
            <person name="Johnson J."/>
            <person name="Lipzen A."/>
            <person name="Ohm R."/>
            <person name="Nagy I."/>
            <person name="Pangilinan J."/>
            <person name="Yan J."/>
            <person name="Xiong Y."/>
            <person name="Grigoriev I.V."/>
            <person name="Hibbett D.S."/>
            <person name="Nagy L.G."/>
        </authorList>
    </citation>
    <scope>NUCLEOTIDE SEQUENCE [LARGE SCALE GENOMIC DNA]</scope>
    <source>
        <strain evidence="3 4">SZMC22713</strain>
    </source>
</reference>
<evidence type="ECO:0000313" key="4">
    <source>
        <dbReference type="Proteomes" id="UP000294933"/>
    </source>
</evidence>
<dbReference type="InterPro" id="IPR055507">
    <property type="entry name" value="DUF7079"/>
</dbReference>
<gene>
    <name evidence="3" type="ORF">BD410DRAFT_742103</name>
</gene>
<evidence type="ECO:0000259" key="2">
    <source>
        <dbReference type="Pfam" id="PF23296"/>
    </source>
</evidence>
<keyword evidence="1" id="KW-1133">Transmembrane helix</keyword>
<dbReference type="AlphaFoldDB" id="A0A4Y7QHY2"/>
<evidence type="ECO:0000256" key="1">
    <source>
        <dbReference type="SAM" id="Phobius"/>
    </source>
</evidence>